<organism evidence="9 10">
    <name type="scientific">Bipolaricaulis sibiricus</name>
    <dbReference type="NCBI Taxonomy" id="2501609"/>
    <lineage>
        <taxon>Bacteria</taxon>
        <taxon>Candidatus Bipolaricaulota</taxon>
        <taxon>Candidatus Bipolaricaulia</taxon>
        <taxon>Candidatus Bipolaricaulales</taxon>
        <taxon>Candidatus Bipolaricaulaceae</taxon>
        <taxon>Candidatus Bipolaricaulis</taxon>
    </lineage>
</organism>
<evidence type="ECO:0008006" key="11">
    <source>
        <dbReference type="Google" id="ProtNLM"/>
    </source>
</evidence>
<evidence type="ECO:0000256" key="2">
    <source>
        <dbReference type="ARBA" id="ARBA00022491"/>
    </source>
</evidence>
<dbReference type="Gene3D" id="1.10.10.10">
    <property type="entry name" value="Winged helix-like DNA-binding domain superfamily/Winged helix DNA-binding domain"/>
    <property type="match status" value="1"/>
</dbReference>
<evidence type="ECO:0000256" key="6">
    <source>
        <dbReference type="ARBA" id="ARBA00023163"/>
    </source>
</evidence>
<dbReference type="PANTHER" id="PTHR33202:SF7">
    <property type="entry name" value="FERRIC UPTAKE REGULATION PROTEIN"/>
    <property type="match status" value="1"/>
</dbReference>
<feature type="binding site" evidence="7">
    <location>
        <position position="89"/>
    </location>
    <ligand>
        <name>Zn(2+)</name>
        <dbReference type="ChEBI" id="CHEBI:29105"/>
    </ligand>
</feature>
<keyword evidence="3 7" id="KW-0862">Zinc</keyword>
<comment type="cofactor">
    <cofactor evidence="8">
        <name>Mn(2+)</name>
        <dbReference type="ChEBI" id="CHEBI:29035"/>
    </cofactor>
    <cofactor evidence="8">
        <name>Fe(2+)</name>
        <dbReference type="ChEBI" id="CHEBI:29033"/>
    </cofactor>
    <text evidence="8">Binds 1 Mn(2+) or Fe(2+) ion per subunit.</text>
</comment>
<dbReference type="GO" id="GO:0008270">
    <property type="term" value="F:zinc ion binding"/>
    <property type="evidence" value="ECO:0007669"/>
    <property type="project" value="TreeGrafter"/>
</dbReference>
<dbReference type="Proteomes" id="UP000287233">
    <property type="component" value="Chromosome"/>
</dbReference>
<gene>
    <name evidence="9" type="ORF">BIP78_1269</name>
</gene>
<dbReference type="PANTHER" id="PTHR33202">
    <property type="entry name" value="ZINC UPTAKE REGULATION PROTEIN"/>
    <property type="match status" value="1"/>
</dbReference>
<evidence type="ECO:0000256" key="7">
    <source>
        <dbReference type="PIRSR" id="PIRSR602481-1"/>
    </source>
</evidence>
<evidence type="ECO:0000256" key="3">
    <source>
        <dbReference type="ARBA" id="ARBA00022833"/>
    </source>
</evidence>
<keyword evidence="6" id="KW-0804">Transcription</keyword>
<comment type="similarity">
    <text evidence="1">Belongs to the Fur family.</text>
</comment>
<dbReference type="Pfam" id="PF01475">
    <property type="entry name" value="FUR"/>
    <property type="match status" value="1"/>
</dbReference>
<dbReference type="Gene3D" id="3.30.1490.190">
    <property type="match status" value="1"/>
</dbReference>
<feature type="binding site" evidence="7">
    <location>
        <position position="86"/>
    </location>
    <ligand>
        <name>Zn(2+)</name>
        <dbReference type="ChEBI" id="CHEBI:29105"/>
    </ligand>
</feature>
<name>A0A410FV96_BIPS1</name>
<dbReference type="SUPFAM" id="SSF46785">
    <property type="entry name" value="Winged helix' DNA-binding domain"/>
    <property type="match status" value="1"/>
</dbReference>
<dbReference type="InterPro" id="IPR002481">
    <property type="entry name" value="FUR"/>
</dbReference>
<proteinExistence type="inferred from homology"/>
<evidence type="ECO:0000256" key="4">
    <source>
        <dbReference type="ARBA" id="ARBA00023015"/>
    </source>
</evidence>
<dbReference type="EMBL" id="CP034928">
    <property type="protein sequence ID" value="QAA77035.1"/>
    <property type="molecule type" value="Genomic_DNA"/>
</dbReference>
<evidence type="ECO:0000256" key="5">
    <source>
        <dbReference type="ARBA" id="ARBA00023125"/>
    </source>
</evidence>
<keyword evidence="4" id="KW-0805">Transcription regulation</keyword>
<keyword evidence="8" id="KW-0408">Iron</keyword>
<dbReference type="GO" id="GO:0003700">
    <property type="term" value="F:DNA-binding transcription factor activity"/>
    <property type="evidence" value="ECO:0007669"/>
    <property type="project" value="InterPro"/>
</dbReference>
<evidence type="ECO:0000313" key="10">
    <source>
        <dbReference type="Proteomes" id="UP000287233"/>
    </source>
</evidence>
<dbReference type="CDD" id="cd07153">
    <property type="entry name" value="Fur_like"/>
    <property type="match status" value="1"/>
</dbReference>
<dbReference type="GO" id="GO:0045892">
    <property type="term" value="P:negative regulation of DNA-templated transcription"/>
    <property type="evidence" value="ECO:0007669"/>
    <property type="project" value="TreeGrafter"/>
</dbReference>
<reference evidence="10" key="1">
    <citation type="submission" date="2018-12" db="EMBL/GenBank/DDBJ databases">
        <title>Complete genome sequence of an uncultured bacterium of the candidate phylum Bipolaricaulota.</title>
        <authorList>
            <person name="Kadnikov V.V."/>
            <person name="Mardanov A.V."/>
            <person name="Beletsky A.V."/>
            <person name="Frank Y.A."/>
            <person name="Karnachuk O.V."/>
            <person name="Ravin N.V."/>
        </authorList>
    </citation>
    <scope>NUCLEOTIDE SEQUENCE [LARGE SCALE GENOMIC DNA]</scope>
</reference>
<dbReference type="InterPro" id="IPR043135">
    <property type="entry name" value="Fur_C"/>
</dbReference>
<comment type="cofactor">
    <cofactor evidence="7">
        <name>Zn(2+)</name>
        <dbReference type="ChEBI" id="CHEBI:29105"/>
    </cofactor>
    <text evidence="7">Binds 1 zinc ion per subunit.</text>
</comment>
<dbReference type="InterPro" id="IPR036390">
    <property type="entry name" value="WH_DNA-bd_sf"/>
</dbReference>
<dbReference type="GO" id="GO:1900376">
    <property type="term" value="P:regulation of secondary metabolite biosynthetic process"/>
    <property type="evidence" value="ECO:0007669"/>
    <property type="project" value="TreeGrafter"/>
</dbReference>
<feature type="binding site" evidence="7">
    <location>
        <position position="128"/>
    </location>
    <ligand>
        <name>Zn(2+)</name>
        <dbReference type="ChEBI" id="CHEBI:29105"/>
    </ligand>
</feature>
<feature type="binding site" evidence="7">
    <location>
        <position position="125"/>
    </location>
    <ligand>
        <name>Zn(2+)</name>
        <dbReference type="ChEBI" id="CHEBI:29105"/>
    </ligand>
</feature>
<dbReference type="GO" id="GO:0000976">
    <property type="term" value="F:transcription cis-regulatory region binding"/>
    <property type="evidence" value="ECO:0007669"/>
    <property type="project" value="TreeGrafter"/>
</dbReference>
<keyword evidence="2" id="KW-0678">Repressor</keyword>
<dbReference type="KEGG" id="bih:BIP78_1269"/>
<evidence type="ECO:0000313" key="9">
    <source>
        <dbReference type="EMBL" id="QAA77035.1"/>
    </source>
</evidence>
<dbReference type="AlphaFoldDB" id="A0A410FV96"/>
<accession>A0A410FV96</accession>
<feature type="binding site" evidence="8">
    <location>
        <position position="117"/>
    </location>
    <ligand>
        <name>Fe cation</name>
        <dbReference type="ChEBI" id="CHEBI:24875"/>
    </ligand>
</feature>
<sequence>MITIIMSRRTLTAKQQQVLEALQGRTDHPTAEEIYRSLRNQGHRTSLATVYRALRALAEDGRVAEVRGLGADRFDPVPSAHYHLFCTRCSGVYDADVPYQDDLDNLPARDRFRVTGHEVTFYGVCGSCSNHKEEHDGQSR</sequence>
<dbReference type="InterPro" id="IPR036388">
    <property type="entry name" value="WH-like_DNA-bd_sf"/>
</dbReference>
<evidence type="ECO:0000256" key="1">
    <source>
        <dbReference type="ARBA" id="ARBA00007957"/>
    </source>
</evidence>
<keyword evidence="5" id="KW-0238">DNA-binding</keyword>
<evidence type="ECO:0000256" key="8">
    <source>
        <dbReference type="PIRSR" id="PIRSR602481-2"/>
    </source>
</evidence>
<keyword evidence="7" id="KW-0479">Metal-binding</keyword>
<protein>
    <recommendedName>
        <fullName evidence="11">Peroxide stress regulator PerR, FUR family</fullName>
    </recommendedName>
</protein>